<proteinExistence type="predicted"/>
<evidence type="ECO:0000256" key="1">
    <source>
        <dbReference type="SAM" id="Coils"/>
    </source>
</evidence>
<comment type="caution">
    <text evidence="2">The sequence shown here is derived from an EMBL/GenBank/DDBJ whole genome shotgun (WGS) entry which is preliminary data.</text>
</comment>
<reference evidence="2 3" key="2">
    <citation type="journal article" date="2017" name="Front. Plant Sci.">
        <title>Gene Classification and Mining of Molecular Markers Useful in Red Clover (Trifolium pratense) Breeding.</title>
        <authorList>
            <person name="Istvanek J."/>
            <person name="Dluhosova J."/>
            <person name="Dluhos P."/>
            <person name="Patkova L."/>
            <person name="Nedelnik J."/>
            <person name="Repkova J."/>
        </authorList>
    </citation>
    <scope>NUCLEOTIDE SEQUENCE [LARGE SCALE GENOMIC DNA]</scope>
    <source>
        <strain evidence="3">cv. Tatra</strain>
        <tissue evidence="2">Young leaves</tissue>
    </source>
</reference>
<feature type="coiled-coil region" evidence="1">
    <location>
        <begin position="127"/>
        <end position="182"/>
    </location>
</feature>
<accession>A0A2K3JR13</accession>
<evidence type="ECO:0000313" key="3">
    <source>
        <dbReference type="Proteomes" id="UP000236291"/>
    </source>
</evidence>
<keyword evidence="1" id="KW-0175">Coiled coil</keyword>
<sequence>MATNSSASCLPSSAASSIQHIRRMLKMGMTDLMENSGDFAEFVNELKDYAWRLNKEERYFLDCVLRLHRELAADASFIIASEDVKECHKEVTEALTSQIGLTKESMKLQEEIVGLCFSEEKRVDEEIDSLKKELKPLLKRKRALQGEIHEDVTKLIARRHSLMELLGKQEELGEDLKQIEVNSARA</sequence>
<gene>
    <name evidence="2" type="ORF">L195_g049904</name>
</gene>
<evidence type="ECO:0000313" key="2">
    <source>
        <dbReference type="EMBL" id="PNX56482.1"/>
    </source>
</evidence>
<reference evidence="2 3" key="1">
    <citation type="journal article" date="2014" name="Am. J. Bot.">
        <title>Genome assembly and annotation for red clover (Trifolium pratense; Fabaceae).</title>
        <authorList>
            <person name="Istvanek J."/>
            <person name="Jaros M."/>
            <person name="Krenek A."/>
            <person name="Repkova J."/>
        </authorList>
    </citation>
    <scope>NUCLEOTIDE SEQUENCE [LARGE SCALE GENOMIC DNA]</scope>
    <source>
        <strain evidence="3">cv. Tatra</strain>
        <tissue evidence="2">Young leaves</tissue>
    </source>
</reference>
<dbReference type="AlphaFoldDB" id="A0A2K3JR13"/>
<name>A0A2K3JR13_TRIPR</name>
<organism evidence="2 3">
    <name type="scientific">Trifolium pratense</name>
    <name type="common">Red clover</name>
    <dbReference type="NCBI Taxonomy" id="57577"/>
    <lineage>
        <taxon>Eukaryota</taxon>
        <taxon>Viridiplantae</taxon>
        <taxon>Streptophyta</taxon>
        <taxon>Embryophyta</taxon>
        <taxon>Tracheophyta</taxon>
        <taxon>Spermatophyta</taxon>
        <taxon>Magnoliopsida</taxon>
        <taxon>eudicotyledons</taxon>
        <taxon>Gunneridae</taxon>
        <taxon>Pentapetalae</taxon>
        <taxon>rosids</taxon>
        <taxon>fabids</taxon>
        <taxon>Fabales</taxon>
        <taxon>Fabaceae</taxon>
        <taxon>Papilionoideae</taxon>
        <taxon>50 kb inversion clade</taxon>
        <taxon>NPAAA clade</taxon>
        <taxon>Hologalegina</taxon>
        <taxon>IRL clade</taxon>
        <taxon>Trifolieae</taxon>
        <taxon>Trifolium</taxon>
    </lineage>
</organism>
<dbReference type="Proteomes" id="UP000236291">
    <property type="component" value="Unassembled WGS sequence"/>
</dbReference>
<protein>
    <submittedName>
        <fullName evidence="2">Uncharacterized protein</fullName>
    </submittedName>
</protein>
<dbReference type="EMBL" id="ASHM01074615">
    <property type="protein sequence ID" value="PNX56482.1"/>
    <property type="molecule type" value="Genomic_DNA"/>
</dbReference>
<feature type="non-terminal residue" evidence="2">
    <location>
        <position position="186"/>
    </location>
</feature>